<feature type="domain" description="Glycosyltransferase subfamily 4-like N-terminal" evidence="2">
    <location>
        <begin position="45"/>
        <end position="159"/>
    </location>
</feature>
<evidence type="ECO:0000313" key="4">
    <source>
        <dbReference type="Proteomes" id="UP000199636"/>
    </source>
</evidence>
<dbReference type="AlphaFoldDB" id="A0A1G8LIB8"/>
<dbReference type="SUPFAM" id="SSF53756">
    <property type="entry name" value="UDP-Glycosyltransferase/glycogen phosphorylase"/>
    <property type="match status" value="1"/>
</dbReference>
<evidence type="ECO:0000259" key="1">
    <source>
        <dbReference type="Pfam" id="PF00534"/>
    </source>
</evidence>
<feature type="domain" description="Glycosyl transferase family 1" evidence="1">
    <location>
        <begin position="175"/>
        <end position="289"/>
    </location>
</feature>
<dbReference type="Pfam" id="PF13579">
    <property type="entry name" value="Glyco_trans_4_4"/>
    <property type="match status" value="1"/>
</dbReference>
<dbReference type="Pfam" id="PF00534">
    <property type="entry name" value="Glycos_transf_1"/>
    <property type="match status" value="1"/>
</dbReference>
<keyword evidence="4" id="KW-1185">Reference proteome</keyword>
<dbReference type="GO" id="GO:1901135">
    <property type="term" value="P:carbohydrate derivative metabolic process"/>
    <property type="evidence" value="ECO:0007669"/>
    <property type="project" value="UniProtKB-ARBA"/>
</dbReference>
<dbReference type="InterPro" id="IPR028098">
    <property type="entry name" value="Glyco_trans_4-like_N"/>
</dbReference>
<dbReference type="Proteomes" id="UP000199636">
    <property type="component" value="Unassembled WGS sequence"/>
</dbReference>
<dbReference type="EMBL" id="FNDS01000011">
    <property type="protein sequence ID" value="SDI55416.1"/>
    <property type="molecule type" value="Genomic_DNA"/>
</dbReference>
<keyword evidence="3" id="KW-0808">Transferase</keyword>
<dbReference type="InterPro" id="IPR001296">
    <property type="entry name" value="Glyco_trans_1"/>
</dbReference>
<dbReference type="GO" id="GO:0016757">
    <property type="term" value="F:glycosyltransferase activity"/>
    <property type="evidence" value="ECO:0007669"/>
    <property type="project" value="InterPro"/>
</dbReference>
<dbReference type="PANTHER" id="PTHR12526">
    <property type="entry name" value="GLYCOSYLTRANSFERASE"/>
    <property type="match status" value="1"/>
</dbReference>
<gene>
    <name evidence="3" type="ORF">SAMN05216272_111170</name>
</gene>
<accession>A0A1G8LIB8</accession>
<dbReference type="CDD" id="cd03801">
    <property type="entry name" value="GT4_PimA-like"/>
    <property type="match status" value="1"/>
</dbReference>
<dbReference type="RefSeq" id="WP_212633163.1">
    <property type="nucleotide sequence ID" value="NZ_FNDS01000011.1"/>
</dbReference>
<sequence>MIRVLHVSREFEPRSSGVARHIHGLALALAGEADLHLEILAPRVDAEPGPYTLSRGSYAALGAAIARNNILHVHGARTPLAAAAAHLAALRGTPVLYTPHCYYDSGGSGKRLLKRAWDLSVERSLMRRSQAVILLHDGWPADLVRRGLQPRRTLIVPNCIDDAGSAADLPAQPLDGQPAILSIGRLDPIKRLDDVIAALRDPALGEAVLHLVGRGDDRPRLEALAQRLGVGTRVRFHGWQDDAATQRMMRGCDLMVLASEREGLPTVILEALLAGVPIACSDIDGNRAITQRVGWQAHFPLGAIPALAACLKQTAGRRVSAEVIEAVRSQFTWQRRAAELAGVYRQLHAQSQRA</sequence>
<dbReference type="PANTHER" id="PTHR12526:SF636">
    <property type="entry name" value="BLL3647 PROTEIN"/>
    <property type="match status" value="1"/>
</dbReference>
<organism evidence="3 4">
    <name type="scientific">Pseudomonas panipatensis</name>
    <dbReference type="NCBI Taxonomy" id="428992"/>
    <lineage>
        <taxon>Bacteria</taxon>
        <taxon>Pseudomonadati</taxon>
        <taxon>Pseudomonadota</taxon>
        <taxon>Gammaproteobacteria</taxon>
        <taxon>Pseudomonadales</taxon>
        <taxon>Pseudomonadaceae</taxon>
        <taxon>Pseudomonas</taxon>
    </lineage>
</organism>
<reference evidence="4" key="1">
    <citation type="submission" date="2016-10" db="EMBL/GenBank/DDBJ databases">
        <authorList>
            <person name="Varghese N."/>
            <person name="Submissions S."/>
        </authorList>
    </citation>
    <scope>NUCLEOTIDE SEQUENCE [LARGE SCALE GENOMIC DNA]</scope>
    <source>
        <strain evidence="4">CCM 7469</strain>
    </source>
</reference>
<dbReference type="STRING" id="428992.SAMN05216272_111170"/>
<protein>
    <submittedName>
        <fullName evidence="3">Glycosyltransferase involved in cell wall bisynthesis</fullName>
    </submittedName>
</protein>
<name>A0A1G8LIB8_9PSED</name>
<proteinExistence type="predicted"/>
<evidence type="ECO:0000259" key="2">
    <source>
        <dbReference type="Pfam" id="PF13579"/>
    </source>
</evidence>
<dbReference type="Gene3D" id="3.40.50.2000">
    <property type="entry name" value="Glycogen Phosphorylase B"/>
    <property type="match status" value="2"/>
</dbReference>
<evidence type="ECO:0000313" key="3">
    <source>
        <dbReference type="EMBL" id="SDI55416.1"/>
    </source>
</evidence>